<reference evidence="2" key="1">
    <citation type="submission" date="2021-01" db="EMBL/GenBank/DDBJ databases">
        <title>Phytophthora aleatoria, a newly-described species from Pinus radiata is distinct from Phytophthora cactorum isolates based on comparative genomics.</title>
        <authorList>
            <person name="Mcdougal R."/>
            <person name="Panda P."/>
            <person name="Williams N."/>
            <person name="Studholme D.J."/>
        </authorList>
    </citation>
    <scope>NUCLEOTIDE SEQUENCE</scope>
    <source>
        <strain evidence="2">NZFS 3830</strain>
    </source>
</reference>
<gene>
    <name evidence="2" type="ORF">JG687_00010103</name>
</gene>
<dbReference type="OrthoDB" id="67991at2759"/>
<feature type="signal peptide" evidence="1">
    <location>
        <begin position="1"/>
        <end position="22"/>
    </location>
</feature>
<proteinExistence type="predicted"/>
<evidence type="ECO:0000313" key="2">
    <source>
        <dbReference type="EMBL" id="KAG6957258.1"/>
    </source>
</evidence>
<evidence type="ECO:0000313" key="3">
    <source>
        <dbReference type="Proteomes" id="UP000688947"/>
    </source>
</evidence>
<comment type="caution">
    <text evidence="2">The sequence shown here is derived from an EMBL/GenBank/DDBJ whole genome shotgun (WGS) entry which is preliminary data.</text>
</comment>
<dbReference type="VEuPathDB" id="FungiDB:PC110_g11141"/>
<keyword evidence="1" id="KW-0732">Signal</keyword>
<evidence type="ECO:0008006" key="4">
    <source>
        <dbReference type="Google" id="ProtNLM"/>
    </source>
</evidence>
<organism evidence="2 3">
    <name type="scientific">Phytophthora cactorum</name>
    <dbReference type="NCBI Taxonomy" id="29920"/>
    <lineage>
        <taxon>Eukaryota</taxon>
        <taxon>Sar</taxon>
        <taxon>Stramenopiles</taxon>
        <taxon>Oomycota</taxon>
        <taxon>Peronosporomycetes</taxon>
        <taxon>Peronosporales</taxon>
        <taxon>Peronosporaceae</taxon>
        <taxon>Phytophthora</taxon>
    </lineage>
</organism>
<dbReference type="Proteomes" id="UP000688947">
    <property type="component" value="Unassembled WGS sequence"/>
</dbReference>
<name>A0A8T1UCV8_9STRA</name>
<accession>A0A8T1UCV8</accession>
<sequence>MSPTSLLAAVTLVLKPFPAVAALDHVATRISSYLDDLMVTPLDEVCSIGSSRLLNRIWENSDPEAETVSRSSLCQYLRADIHFYRFQFTKSLRTAAKHHFSGCTSGVEVVEEVARHGRPMILLSVEHGRCGEHGADERNAILWGGDDVINVVIEGHGQLAQWLYENTPDARRNLDSVMRYAVRQGNRSLISCIDVTFDSTTKGATALLSNYGVNVRTKKCDIPKGKLCVLMLDDCQRVYNDDDFWTRLIKGSASWIPDHVRFIISATHLLETDVPHSPVTFGSIEFKLTRDNFLVKDEEAHQCLNLKNGLPPKLRFLHAGRGDDTRVQWAHRSDAKTEEEGLAFYLSGTFVERMARYFGSKHTTPTPNQQKFLSTCLLSDPSCCWQDDASTSCGIPVDTGMTITQWDRNHSCDYGTLITGR</sequence>
<dbReference type="EMBL" id="JAENGZ010000556">
    <property type="protein sequence ID" value="KAG6957258.1"/>
    <property type="molecule type" value="Genomic_DNA"/>
</dbReference>
<dbReference type="AlphaFoldDB" id="A0A8T1UCV8"/>
<evidence type="ECO:0000256" key="1">
    <source>
        <dbReference type="SAM" id="SignalP"/>
    </source>
</evidence>
<protein>
    <recommendedName>
        <fullName evidence="4">P-loop containing nucleoside triphosphate hydrolase</fullName>
    </recommendedName>
</protein>
<feature type="chain" id="PRO_5035835695" description="P-loop containing nucleoside triphosphate hydrolase" evidence="1">
    <location>
        <begin position="23"/>
        <end position="421"/>
    </location>
</feature>